<dbReference type="InterPro" id="IPR011049">
    <property type="entry name" value="Serralysin-like_metalloprot_C"/>
</dbReference>
<dbReference type="InterPro" id="IPR018511">
    <property type="entry name" value="Hemolysin-typ_Ca-bd_CS"/>
</dbReference>
<organism evidence="3 4">
    <name type="scientific">Skermanella aerolata</name>
    <dbReference type="NCBI Taxonomy" id="393310"/>
    <lineage>
        <taxon>Bacteria</taxon>
        <taxon>Pseudomonadati</taxon>
        <taxon>Pseudomonadota</taxon>
        <taxon>Alphaproteobacteria</taxon>
        <taxon>Rhodospirillales</taxon>
        <taxon>Azospirillaceae</taxon>
        <taxon>Skermanella</taxon>
    </lineage>
</organism>
<dbReference type="Pfam" id="PF00353">
    <property type="entry name" value="HemolysinCabind"/>
    <property type="match status" value="3"/>
</dbReference>
<keyword evidence="2" id="KW-0964">Secreted</keyword>
<reference evidence="3 4" key="1">
    <citation type="submission" date="2019-07" db="EMBL/GenBank/DDBJ databases">
        <title>Whole genome shotgun sequence of Skermanella aerolata NBRC 106429.</title>
        <authorList>
            <person name="Hosoyama A."/>
            <person name="Uohara A."/>
            <person name="Ohji S."/>
            <person name="Ichikawa N."/>
        </authorList>
    </citation>
    <scope>NUCLEOTIDE SEQUENCE [LARGE SCALE GENOMIC DNA]</scope>
    <source>
        <strain evidence="3 4">NBRC 106429</strain>
    </source>
</reference>
<dbReference type="InterPro" id="IPR050557">
    <property type="entry name" value="RTX_toxin/Mannuronan_C5-epim"/>
</dbReference>
<dbReference type="PANTHER" id="PTHR38340:SF1">
    <property type="entry name" value="S-LAYER PROTEIN"/>
    <property type="match status" value="1"/>
</dbReference>
<comment type="caution">
    <text evidence="3">The sequence shown here is derived from an EMBL/GenBank/DDBJ whole genome shotgun (WGS) entry which is preliminary data.</text>
</comment>
<dbReference type="Gene3D" id="2.150.10.10">
    <property type="entry name" value="Serralysin-like metalloprotease, C-terminal"/>
    <property type="match status" value="2"/>
</dbReference>
<protein>
    <recommendedName>
        <fullName evidence="5">Calcium-binding protein</fullName>
    </recommendedName>
</protein>
<name>A0A512DYQ1_9PROT</name>
<evidence type="ECO:0000313" key="4">
    <source>
        <dbReference type="Proteomes" id="UP000321523"/>
    </source>
</evidence>
<dbReference type="InterPro" id="IPR001343">
    <property type="entry name" value="Hemolysn_Ca-bd"/>
</dbReference>
<evidence type="ECO:0000313" key="3">
    <source>
        <dbReference type="EMBL" id="GEO41552.1"/>
    </source>
</evidence>
<dbReference type="EMBL" id="BJYZ01000029">
    <property type="protein sequence ID" value="GEO41552.1"/>
    <property type="molecule type" value="Genomic_DNA"/>
</dbReference>
<sequence>MAIIKGTDKADTKYGTSGADTIYGYGGNDYLYGRAGNDTLWGGTGNDKLYGETGDDVLRGESGKDTLYGSTGNDILYGGADDDSLYGDAGTDTVKGEAGNDIIKGGTGRAFLYGGDGNDSLYYDPTTGNIGKLGDYLADSVLDGDAGSDTLNIYNKATYTSGTAEKASLTQVNMSGRNAGDIYFYNPTPNKYQSIDVGHFQEVEKLTVTGAGKLEFSGTYSVGKGIDITGTANNDVFRSYGASDTMRGGGGNDDFYVTGGRDTVVSGTGDSDRIYFDATAPVDAIITGFNGAGAYGGDRIYFDDSWGGSIKSTVTEVGGKTEFEIESNGYYNFGVTTVTVDKTGLEEGVDYFFI</sequence>
<dbReference type="GO" id="GO:0005509">
    <property type="term" value="F:calcium ion binding"/>
    <property type="evidence" value="ECO:0007669"/>
    <property type="project" value="InterPro"/>
</dbReference>
<proteinExistence type="predicted"/>
<dbReference type="AlphaFoldDB" id="A0A512DYQ1"/>
<evidence type="ECO:0000256" key="1">
    <source>
        <dbReference type="ARBA" id="ARBA00004613"/>
    </source>
</evidence>
<dbReference type="PROSITE" id="PS00330">
    <property type="entry name" value="HEMOLYSIN_CALCIUM"/>
    <property type="match status" value="1"/>
</dbReference>
<dbReference type="SUPFAM" id="SSF51120">
    <property type="entry name" value="beta-Roll"/>
    <property type="match status" value="3"/>
</dbReference>
<comment type="subcellular location">
    <subcellularLocation>
        <location evidence="1">Secreted</location>
    </subcellularLocation>
</comment>
<keyword evidence="4" id="KW-1185">Reference proteome</keyword>
<dbReference type="Proteomes" id="UP000321523">
    <property type="component" value="Unassembled WGS sequence"/>
</dbReference>
<evidence type="ECO:0000256" key="2">
    <source>
        <dbReference type="ARBA" id="ARBA00022525"/>
    </source>
</evidence>
<accession>A0A512DYQ1</accession>
<evidence type="ECO:0008006" key="5">
    <source>
        <dbReference type="Google" id="ProtNLM"/>
    </source>
</evidence>
<dbReference type="GO" id="GO:0005576">
    <property type="term" value="C:extracellular region"/>
    <property type="evidence" value="ECO:0007669"/>
    <property type="project" value="UniProtKB-SubCell"/>
</dbReference>
<gene>
    <name evidence="3" type="ORF">SAE02_57000</name>
</gene>
<dbReference type="RefSeq" id="WP_044432823.1">
    <property type="nucleotide sequence ID" value="NZ_BJYZ01000029.1"/>
</dbReference>
<dbReference type="PRINTS" id="PR00313">
    <property type="entry name" value="CABNDNGRPT"/>
</dbReference>
<dbReference type="PANTHER" id="PTHR38340">
    <property type="entry name" value="S-LAYER PROTEIN"/>
    <property type="match status" value="1"/>
</dbReference>